<dbReference type="GO" id="GO:0016787">
    <property type="term" value="F:hydrolase activity"/>
    <property type="evidence" value="ECO:0007669"/>
    <property type="project" value="UniProtKB-KW"/>
</dbReference>
<sequence length="461" mass="50599">MVKAQRSAIPAVGHEIRARHEFRGMRTFEHYFTVPLDHFAPPGDASPGRGTPDHGGPAGETITVFAREYVSAAHSEEAAARLPWLLFLQGGPGGRGNRWGSLGGWSKAAAQDFRILMLDQRGTGLSTPLDRNTLPRRGSAAHQAAYLERFRADSIVADAELIRHTLESPAWTVYGQSYGGFCALSYLSFAPGGLRGALITGGLPPLTGSADDVYRATYQRVAARNDEYFGWYPEDRDAVERIARHLRSTPEPLPDGSALTVERFQMAGAFLGGNTRVDSLHYLLEDAFVDTAGGPRLADTFLEQLHSVVSRRSNPLYALMHESIYGQGQATNWSAWRMLGEKPWFRPDAEPLLLTGEMVYPWYFEQDPALQPLQEVAELLAAKQDWKALYDPQVLAANTVPAAAAVYSDDIYVDRDLSLQTAAAVQGLQVWETADFHHDGIADDGEGIFARLLGMVRSGGR</sequence>
<dbReference type="Gene3D" id="3.40.50.1820">
    <property type="entry name" value="alpha/beta hydrolase"/>
    <property type="match status" value="1"/>
</dbReference>
<organism evidence="5 6">
    <name type="scientific">Arthrobacter liuii</name>
    <dbReference type="NCBI Taxonomy" id="1476996"/>
    <lineage>
        <taxon>Bacteria</taxon>
        <taxon>Bacillati</taxon>
        <taxon>Actinomycetota</taxon>
        <taxon>Actinomycetes</taxon>
        <taxon>Micrococcales</taxon>
        <taxon>Micrococcaceae</taxon>
        <taxon>Arthrobacter</taxon>
    </lineage>
</organism>
<evidence type="ECO:0000256" key="3">
    <source>
        <dbReference type="SAM" id="MobiDB-lite"/>
    </source>
</evidence>
<evidence type="ECO:0000256" key="1">
    <source>
        <dbReference type="ARBA" id="ARBA00010088"/>
    </source>
</evidence>
<evidence type="ECO:0000313" key="6">
    <source>
        <dbReference type="Proteomes" id="UP000643279"/>
    </source>
</evidence>
<dbReference type="Pfam" id="PF00561">
    <property type="entry name" value="Abhydrolase_1"/>
    <property type="match status" value="1"/>
</dbReference>
<dbReference type="EMBL" id="BMFW01000003">
    <property type="protein sequence ID" value="GGH91882.1"/>
    <property type="molecule type" value="Genomic_DNA"/>
</dbReference>
<dbReference type="PRINTS" id="PR00793">
    <property type="entry name" value="PROAMNOPTASE"/>
</dbReference>
<accession>A0ABQ2AKN0</accession>
<dbReference type="PANTHER" id="PTHR43248">
    <property type="entry name" value="2-SUCCINYL-6-HYDROXY-2,4-CYCLOHEXADIENE-1-CARBOXYLATE SYNTHASE"/>
    <property type="match status" value="1"/>
</dbReference>
<dbReference type="InterPro" id="IPR002410">
    <property type="entry name" value="Peptidase_S33"/>
</dbReference>
<dbReference type="InterPro" id="IPR029058">
    <property type="entry name" value="AB_hydrolase_fold"/>
</dbReference>
<dbReference type="PANTHER" id="PTHR43248:SF2">
    <property type="entry name" value="PROLYL AMINOPEPTIDASE"/>
    <property type="match status" value="1"/>
</dbReference>
<dbReference type="InterPro" id="IPR051601">
    <property type="entry name" value="Serine_prot/Carboxylest_S33"/>
</dbReference>
<evidence type="ECO:0000259" key="4">
    <source>
        <dbReference type="Pfam" id="PF00561"/>
    </source>
</evidence>
<keyword evidence="2 5" id="KW-0378">Hydrolase</keyword>
<evidence type="ECO:0000313" key="5">
    <source>
        <dbReference type="EMBL" id="GGH91882.1"/>
    </source>
</evidence>
<reference evidence="6" key="1">
    <citation type="journal article" date="2019" name="Int. J. Syst. Evol. Microbiol.">
        <title>The Global Catalogue of Microorganisms (GCM) 10K type strain sequencing project: providing services to taxonomists for standard genome sequencing and annotation.</title>
        <authorList>
            <consortium name="The Broad Institute Genomics Platform"/>
            <consortium name="The Broad Institute Genome Sequencing Center for Infectious Disease"/>
            <person name="Wu L."/>
            <person name="Ma J."/>
        </authorList>
    </citation>
    <scope>NUCLEOTIDE SEQUENCE [LARGE SCALE GENOMIC DNA]</scope>
    <source>
        <strain evidence="6">CGMCC 1.12778</strain>
    </source>
</reference>
<dbReference type="InterPro" id="IPR000073">
    <property type="entry name" value="AB_hydrolase_1"/>
</dbReference>
<dbReference type="Proteomes" id="UP000643279">
    <property type="component" value="Unassembled WGS sequence"/>
</dbReference>
<proteinExistence type="inferred from homology"/>
<feature type="domain" description="AB hydrolase-1" evidence="4">
    <location>
        <begin position="83"/>
        <end position="227"/>
    </location>
</feature>
<feature type="region of interest" description="Disordered" evidence="3">
    <location>
        <begin position="39"/>
        <end position="59"/>
    </location>
</feature>
<comment type="similarity">
    <text evidence="1">Belongs to the peptidase S33 family.</text>
</comment>
<name>A0ABQ2AKN0_9MICC</name>
<evidence type="ECO:0000256" key="2">
    <source>
        <dbReference type="ARBA" id="ARBA00022801"/>
    </source>
</evidence>
<dbReference type="SUPFAM" id="SSF53474">
    <property type="entry name" value="alpha/beta-Hydrolases"/>
    <property type="match status" value="1"/>
</dbReference>
<keyword evidence="6" id="KW-1185">Reference proteome</keyword>
<protein>
    <submittedName>
        <fullName evidence="5">Alpha/beta hydrolase</fullName>
    </submittedName>
</protein>
<comment type="caution">
    <text evidence="5">The sequence shown here is derived from an EMBL/GenBank/DDBJ whole genome shotgun (WGS) entry which is preliminary data.</text>
</comment>
<gene>
    <name evidence="5" type="ORF">GCM10007170_09130</name>
</gene>